<dbReference type="EMBL" id="LSZO01000115">
    <property type="protein sequence ID" value="KXU38558.1"/>
    <property type="molecule type" value="Genomic_DNA"/>
</dbReference>
<sequence length="92" mass="10237">MITGFRHKGLEAFYRTGTTKGIQATHAAKLGRILGALDVAAGPKDLNFPAFRLHPLKGELKDFWSISVNGNWRVIFCFAGADVELVDYLDYH</sequence>
<evidence type="ECO:0000313" key="1">
    <source>
        <dbReference type="EMBL" id="KXU38558.1"/>
    </source>
</evidence>
<dbReference type="InterPro" id="IPR007711">
    <property type="entry name" value="HigB-1"/>
</dbReference>
<name>A0A139SVF3_9GAMM</name>
<dbReference type="Proteomes" id="UP000072660">
    <property type="component" value="Unassembled WGS sequence"/>
</dbReference>
<dbReference type="SUPFAM" id="SSF143011">
    <property type="entry name" value="RelE-like"/>
    <property type="match status" value="1"/>
</dbReference>
<accession>A0A139SVF3</accession>
<evidence type="ECO:0000313" key="2">
    <source>
        <dbReference type="Proteomes" id="UP000072660"/>
    </source>
</evidence>
<gene>
    <name evidence="1" type="ORF">AXE65_12785</name>
</gene>
<dbReference type="PANTHER" id="PTHR40266">
    <property type="entry name" value="TOXIN HIGB-1"/>
    <property type="match status" value="1"/>
</dbReference>
<dbReference type="InterPro" id="IPR035093">
    <property type="entry name" value="RelE/ParE_toxin_dom_sf"/>
</dbReference>
<dbReference type="Gene3D" id="3.30.2310.20">
    <property type="entry name" value="RelE-like"/>
    <property type="match status" value="1"/>
</dbReference>
<organism evidence="1 2">
    <name type="scientific">Ventosimonas gracilis</name>
    <dbReference type="NCBI Taxonomy" id="1680762"/>
    <lineage>
        <taxon>Bacteria</taxon>
        <taxon>Pseudomonadati</taxon>
        <taxon>Pseudomonadota</taxon>
        <taxon>Gammaproteobacteria</taxon>
        <taxon>Pseudomonadales</taxon>
        <taxon>Ventosimonadaceae</taxon>
        <taxon>Ventosimonas</taxon>
    </lineage>
</organism>
<dbReference type="AlphaFoldDB" id="A0A139SVF3"/>
<keyword evidence="2" id="KW-1185">Reference proteome</keyword>
<dbReference type="OrthoDB" id="9801102at2"/>
<dbReference type="RefSeq" id="WP_068389125.1">
    <property type="nucleotide sequence ID" value="NZ_LSZO01000115.1"/>
</dbReference>
<dbReference type="PANTHER" id="PTHR40266:SF2">
    <property type="entry name" value="TOXIN HIGB-1"/>
    <property type="match status" value="1"/>
</dbReference>
<protein>
    <submittedName>
        <fullName evidence="1">Killer protein</fullName>
    </submittedName>
</protein>
<proteinExistence type="predicted"/>
<comment type="caution">
    <text evidence="1">The sequence shown here is derived from an EMBL/GenBank/DDBJ whole genome shotgun (WGS) entry which is preliminary data.</text>
</comment>
<dbReference type="Pfam" id="PF05015">
    <property type="entry name" value="HigB-like_toxin"/>
    <property type="match status" value="1"/>
</dbReference>
<reference evidence="1 2" key="1">
    <citation type="submission" date="2016-02" db="EMBL/GenBank/DDBJ databases">
        <authorList>
            <person name="Wen L."/>
            <person name="He K."/>
            <person name="Yang H."/>
        </authorList>
    </citation>
    <scope>NUCLEOTIDE SEQUENCE [LARGE SCALE GENOMIC DNA]</scope>
    <source>
        <strain evidence="1 2">CV58</strain>
    </source>
</reference>